<dbReference type="GO" id="GO:0051996">
    <property type="term" value="F:squalene synthase [NAD(P)H] activity"/>
    <property type="evidence" value="ECO:0007669"/>
    <property type="project" value="InterPro"/>
</dbReference>
<evidence type="ECO:0000313" key="4">
    <source>
        <dbReference type="Proteomes" id="UP000315751"/>
    </source>
</evidence>
<evidence type="ECO:0000256" key="2">
    <source>
        <dbReference type="SAM" id="MobiDB-lite"/>
    </source>
</evidence>
<dbReference type="RefSeq" id="WP_246130255.1">
    <property type="nucleotide sequence ID" value="NZ_VITR01000005.1"/>
</dbReference>
<dbReference type="InterPro" id="IPR019845">
    <property type="entry name" value="Squalene/phytoene_synthase_CS"/>
</dbReference>
<proteinExistence type="predicted"/>
<dbReference type="Proteomes" id="UP000315751">
    <property type="component" value="Unassembled WGS sequence"/>
</dbReference>
<protein>
    <submittedName>
        <fullName evidence="3">Farnesyl-diphosphate farnesyltransferase</fullName>
    </submittedName>
</protein>
<accession>A0A560HAC6</accession>
<dbReference type="InterPro" id="IPR033904">
    <property type="entry name" value="Trans_IPPS_HH"/>
</dbReference>
<dbReference type="EMBL" id="VITR01000005">
    <property type="protein sequence ID" value="TWB43305.1"/>
    <property type="molecule type" value="Genomic_DNA"/>
</dbReference>
<dbReference type="SUPFAM" id="SSF48576">
    <property type="entry name" value="Terpenoid synthases"/>
    <property type="match status" value="1"/>
</dbReference>
<dbReference type="PROSITE" id="PS01044">
    <property type="entry name" value="SQUALEN_PHYTOEN_SYN_1"/>
    <property type="match status" value="1"/>
</dbReference>
<dbReference type="CDD" id="cd00683">
    <property type="entry name" value="Trans_IPPS_HH"/>
    <property type="match status" value="1"/>
</dbReference>
<dbReference type="InterPro" id="IPR017828">
    <property type="entry name" value="SQ_synth_HpnD-like"/>
</dbReference>
<evidence type="ECO:0000256" key="1">
    <source>
        <dbReference type="ARBA" id="ARBA00022679"/>
    </source>
</evidence>
<dbReference type="AlphaFoldDB" id="A0A560HAC6"/>
<dbReference type="SFLD" id="SFLDG01212">
    <property type="entry name" value="Phytoene_synthase_like"/>
    <property type="match status" value="1"/>
</dbReference>
<dbReference type="Pfam" id="PF00494">
    <property type="entry name" value="SQS_PSY"/>
    <property type="match status" value="1"/>
</dbReference>
<name>A0A560HAC6_9PROT</name>
<dbReference type="InterPro" id="IPR002060">
    <property type="entry name" value="Squ/phyt_synthse"/>
</dbReference>
<sequence>MSVAAEMPETNPNLPGQNETAAKSASGSSFYTAMRVLPPAERDAMFHIYAFCRAVDDIADGDDPTIAATKAARREALDTWRHDIAAVCQGQGPAKLAGLQAATLRFGLRHEDFIAVIDGMQMDLDADIQAPDMATLDLYCDRVASAVGRLSVRVFGMPEDSGVALSHHLGRALQLTNVLRDVDEDASINRLYLPAELLRQHGITATDPATVVADPRIDGVARDLAVRAAEHFREADRLLAAAPRRAARAPRLMRDVYKVYLDRLLVRGWAGERPKVRIAKPHLLWIVLKAFLF</sequence>
<dbReference type="InterPro" id="IPR008949">
    <property type="entry name" value="Isoprenoid_synthase_dom_sf"/>
</dbReference>
<dbReference type="NCBIfam" id="TIGR03465">
    <property type="entry name" value="HpnD"/>
    <property type="match status" value="1"/>
</dbReference>
<dbReference type="SFLD" id="SFLDS00005">
    <property type="entry name" value="Isoprenoid_Synthase_Type_I"/>
    <property type="match status" value="1"/>
</dbReference>
<dbReference type="SFLD" id="SFLDG01018">
    <property type="entry name" value="Squalene/Phytoene_Synthase_Lik"/>
    <property type="match status" value="1"/>
</dbReference>
<organism evidence="3 4">
    <name type="scientific">Nitrospirillum amazonense</name>
    <dbReference type="NCBI Taxonomy" id="28077"/>
    <lineage>
        <taxon>Bacteria</taxon>
        <taxon>Pseudomonadati</taxon>
        <taxon>Pseudomonadota</taxon>
        <taxon>Alphaproteobacteria</taxon>
        <taxon>Rhodospirillales</taxon>
        <taxon>Azospirillaceae</taxon>
        <taxon>Nitrospirillum</taxon>
    </lineage>
</organism>
<feature type="region of interest" description="Disordered" evidence="2">
    <location>
        <begin position="1"/>
        <end position="22"/>
    </location>
</feature>
<dbReference type="PANTHER" id="PTHR31480">
    <property type="entry name" value="BIFUNCTIONAL LYCOPENE CYCLASE/PHYTOENE SYNTHASE"/>
    <property type="match status" value="1"/>
</dbReference>
<keyword evidence="4" id="KW-1185">Reference proteome</keyword>
<gene>
    <name evidence="3" type="ORF">FBZ90_105118</name>
</gene>
<feature type="compositionally biased region" description="Polar residues" evidence="2">
    <location>
        <begin position="10"/>
        <end position="22"/>
    </location>
</feature>
<keyword evidence="1 3" id="KW-0808">Transferase</keyword>
<dbReference type="GO" id="GO:0004311">
    <property type="term" value="F:geranylgeranyl diphosphate synthase activity"/>
    <property type="evidence" value="ECO:0007669"/>
    <property type="project" value="InterPro"/>
</dbReference>
<evidence type="ECO:0000313" key="3">
    <source>
        <dbReference type="EMBL" id="TWB43305.1"/>
    </source>
</evidence>
<reference evidence="3 4" key="1">
    <citation type="submission" date="2019-06" db="EMBL/GenBank/DDBJ databases">
        <title>Genomic Encyclopedia of Type Strains, Phase IV (KMG-V): Genome sequencing to study the core and pangenomes of soil and plant-associated prokaryotes.</title>
        <authorList>
            <person name="Whitman W."/>
        </authorList>
    </citation>
    <scope>NUCLEOTIDE SEQUENCE [LARGE SCALE GENOMIC DNA]</scope>
    <source>
        <strain evidence="3 4">BR 11622</strain>
    </source>
</reference>
<dbReference type="GO" id="GO:0016117">
    <property type="term" value="P:carotenoid biosynthetic process"/>
    <property type="evidence" value="ECO:0007669"/>
    <property type="project" value="InterPro"/>
</dbReference>
<comment type="caution">
    <text evidence="3">The sequence shown here is derived from an EMBL/GenBank/DDBJ whole genome shotgun (WGS) entry which is preliminary data.</text>
</comment>
<dbReference type="Gene3D" id="1.10.600.10">
    <property type="entry name" value="Farnesyl Diphosphate Synthase"/>
    <property type="match status" value="1"/>
</dbReference>
<dbReference type="InterPro" id="IPR044843">
    <property type="entry name" value="Trans_IPPS_bact-type"/>
</dbReference>